<dbReference type="InterPro" id="IPR031826">
    <property type="entry name" value="IC97/Casc1_N"/>
</dbReference>
<gene>
    <name evidence="6" type="ORF">LSTR_LSTR012073</name>
</gene>
<proteinExistence type="inferred from homology"/>
<feature type="region of interest" description="Disordered" evidence="3">
    <location>
        <begin position="402"/>
        <end position="421"/>
    </location>
</feature>
<evidence type="ECO:0000259" key="4">
    <source>
        <dbReference type="Pfam" id="PF12366"/>
    </source>
</evidence>
<sequence>MAGRKITKREKLRLAEQEAKKKAKEEEEELKRLQALERQRAKEEEERVRQKQLLEEREHNMRKQKLAHSCRLLSICRKKKHKQDVAQRAYNDWRLYVLCEGVPNPSDVIAMNTYMFLWQGETETQHIDQLVPKGVEVLRLLTVLDDLIDNPLDARPSKLANWKEVRHNFRSELQQRINMATFNIIRNFEQTMEQIDLEIFKYMCTCPFMTLCLWTRSALPKPHNYEPESQTVDFPDIGLSLELPIHIVTHNIVVRALRLSYDHLSDTSHTWSPKPLPKYYQYSLFHWNTVEYDLKIKLKEEFEAMNETKKRKHAKPKSLEESSTTLDIKEELEEPAPALISINKRTDDQTKNKRKSIRRKTKGSGLGAALTRNTESLLQIEDIADDDEENNEVVMDVTGEASMTSVTEKTEPVPEKRASQMQRTPSLLLLFREKRIKHSLKKYLRYKVRPQDLNMRQFVVLGGIYYVEVLEQPDQPVMLKNRTILTLIKGEERIRRLHYYEKYTPPPPKEEDDKPLHSADDPEPEPRGKEDGLNRLVLVNIKLPDSVLWFEPPTPVQWSHKKRMWTSRFIYDNRFNEDKQMLTFRVGSLLPIGLSTQRFINLPYQTWELRPDWKGGPNSVFLSITAATIIVEFIIKDNNRVCLNSLQNASSGALQELVGVYFDAHELVRRMRRGGVDVFPDHDAGVYMADSSKSKHHITENHAYQCMALLSTSYNFSWSRWNLLAGPDNIVMQMREFLDRKRLPNYNMLLVTPQRALLVECTEVSQAFNNRGTEGMEYYPDIYWLAQAHSSPITLDKIQKINVNLMQNVYFVLSKTRVLSFS</sequence>
<accession>A0A482WQ78</accession>
<dbReference type="Pfam" id="PF12366">
    <property type="entry name" value="Casc1_C"/>
    <property type="match status" value="1"/>
</dbReference>
<keyword evidence="7" id="KW-1185">Reference proteome</keyword>
<dbReference type="Proteomes" id="UP000291343">
    <property type="component" value="Unassembled WGS sequence"/>
</dbReference>
<name>A0A482WQ78_LAOST</name>
<dbReference type="OrthoDB" id="297923at2759"/>
<feature type="compositionally biased region" description="Basic and acidic residues" evidence="3">
    <location>
        <begin position="408"/>
        <end position="418"/>
    </location>
</feature>
<dbReference type="GO" id="GO:0008017">
    <property type="term" value="F:microtubule binding"/>
    <property type="evidence" value="ECO:0007669"/>
    <property type="project" value="TreeGrafter"/>
</dbReference>
<feature type="domain" description="IC97/Casc1 N-terminal" evidence="5">
    <location>
        <begin position="24"/>
        <end position="216"/>
    </location>
</feature>
<evidence type="ECO:0000313" key="6">
    <source>
        <dbReference type="EMBL" id="RZF35775.1"/>
    </source>
</evidence>
<comment type="caution">
    <text evidence="6">The sequence shown here is derived from an EMBL/GenBank/DDBJ whole genome shotgun (WGS) entry which is preliminary data.</text>
</comment>
<dbReference type="InterPro" id="IPR023247">
    <property type="entry name" value="IC97/Dnai7-like"/>
</dbReference>
<organism evidence="6 7">
    <name type="scientific">Laodelphax striatellus</name>
    <name type="common">Small brown planthopper</name>
    <name type="synonym">Delphax striatella</name>
    <dbReference type="NCBI Taxonomy" id="195883"/>
    <lineage>
        <taxon>Eukaryota</taxon>
        <taxon>Metazoa</taxon>
        <taxon>Ecdysozoa</taxon>
        <taxon>Arthropoda</taxon>
        <taxon>Hexapoda</taxon>
        <taxon>Insecta</taxon>
        <taxon>Pterygota</taxon>
        <taxon>Neoptera</taxon>
        <taxon>Paraneoptera</taxon>
        <taxon>Hemiptera</taxon>
        <taxon>Auchenorrhyncha</taxon>
        <taxon>Fulgoroidea</taxon>
        <taxon>Delphacidae</taxon>
        <taxon>Criomorphinae</taxon>
        <taxon>Laodelphax</taxon>
    </lineage>
</organism>
<evidence type="ECO:0000256" key="2">
    <source>
        <dbReference type="SAM" id="Coils"/>
    </source>
</evidence>
<protein>
    <recommendedName>
        <fullName evidence="8">IC97/Casc1 N-terminal domain-containing protein</fullName>
    </recommendedName>
</protein>
<dbReference type="PRINTS" id="PR02043">
    <property type="entry name" value="CANCERSCCP1"/>
</dbReference>
<dbReference type="InterPro" id="IPR022110">
    <property type="entry name" value="CASC1_C"/>
</dbReference>
<evidence type="ECO:0008006" key="8">
    <source>
        <dbReference type="Google" id="ProtNLM"/>
    </source>
</evidence>
<evidence type="ECO:0000313" key="7">
    <source>
        <dbReference type="Proteomes" id="UP000291343"/>
    </source>
</evidence>
<dbReference type="InParanoid" id="A0A482WQ78"/>
<feature type="coiled-coil region" evidence="2">
    <location>
        <begin position="7"/>
        <end position="60"/>
    </location>
</feature>
<dbReference type="GO" id="GO:0005930">
    <property type="term" value="C:axoneme"/>
    <property type="evidence" value="ECO:0007669"/>
    <property type="project" value="TreeGrafter"/>
</dbReference>
<feature type="domain" description="CASC1 C-terminal" evidence="4">
    <location>
        <begin position="563"/>
        <end position="765"/>
    </location>
</feature>
<dbReference type="GO" id="GO:0048487">
    <property type="term" value="F:beta-tubulin binding"/>
    <property type="evidence" value="ECO:0007669"/>
    <property type="project" value="TreeGrafter"/>
</dbReference>
<dbReference type="PANTHER" id="PTHR20929:SF11">
    <property type="entry name" value="DYNEIN AXONEMAL INTERMEDIATE CHAIN 7"/>
    <property type="match status" value="1"/>
</dbReference>
<dbReference type="AlphaFoldDB" id="A0A482WQ78"/>
<feature type="region of interest" description="Disordered" evidence="3">
    <location>
        <begin position="499"/>
        <end position="530"/>
    </location>
</feature>
<dbReference type="Pfam" id="PF15927">
    <property type="entry name" value="Casc1_N"/>
    <property type="match status" value="1"/>
</dbReference>
<evidence type="ECO:0000259" key="5">
    <source>
        <dbReference type="Pfam" id="PF15927"/>
    </source>
</evidence>
<dbReference type="FunCoup" id="A0A482WQ78">
    <property type="interactions" value="6"/>
</dbReference>
<dbReference type="SMR" id="A0A482WQ78"/>
<keyword evidence="2" id="KW-0175">Coiled coil</keyword>
<feature type="compositionally biased region" description="Basic residues" evidence="3">
    <location>
        <begin position="352"/>
        <end position="362"/>
    </location>
</feature>
<evidence type="ECO:0000256" key="1">
    <source>
        <dbReference type="ARBA" id="ARBA00024332"/>
    </source>
</evidence>
<feature type="compositionally biased region" description="Basic and acidic residues" evidence="3">
    <location>
        <begin position="508"/>
        <end position="530"/>
    </location>
</feature>
<dbReference type="EMBL" id="QKKF02027609">
    <property type="protein sequence ID" value="RZF35775.1"/>
    <property type="molecule type" value="Genomic_DNA"/>
</dbReference>
<feature type="region of interest" description="Disordered" evidence="3">
    <location>
        <begin position="307"/>
        <end position="366"/>
    </location>
</feature>
<evidence type="ECO:0000256" key="3">
    <source>
        <dbReference type="SAM" id="MobiDB-lite"/>
    </source>
</evidence>
<comment type="similarity">
    <text evidence="1">Belongs to the DNAI7 family.</text>
</comment>
<reference evidence="6 7" key="1">
    <citation type="journal article" date="2017" name="Gigascience">
        <title>Genome sequence of the small brown planthopper, Laodelphax striatellus.</title>
        <authorList>
            <person name="Zhu J."/>
            <person name="Jiang F."/>
            <person name="Wang X."/>
            <person name="Yang P."/>
            <person name="Bao Y."/>
            <person name="Zhao W."/>
            <person name="Wang W."/>
            <person name="Lu H."/>
            <person name="Wang Q."/>
            <person name="Cui N."/>
            <person name="Li J."/>
            <person name="Chen X."/>
            <person name="Luo L."/>
            <person name="Yu J."/>
            <person name="Kang L."/>
            <person name="Cui F."/>
        </authorList>
    </citation>
    <scope>NUCLEOTIDE SEQUENCE [LARGE SCALE GENOMIC DNA]</scope>
    <source>
        <strain evidence="6">Lst14</strain>
    </source>
</reference>
<dbReference type="PANTHER" id="PTHR20929">
    <property type="entry name" value="LUNG ADENOMA SUSCEPTIBILITY 1-RELATED"/>
    <property type="match status" value="1"/>
</dbReference>
<dbReference type="STRING" id="195883.A0A482WQ78"/>